<dbReference type="EMBL" id="DXHP01000065">
    <property type="protein sequence ID" value="HIW06249.1"/>
    <property type="molecule type" value="Genomic_DNA"/>
</dbReference>
<evidence type="ECO:0000313" key="5">
    <source>
        <dbReference type="Proteomes" id="UP000823934"/>
    </source>
</evidence>
<feature type="region of interest" description="Disordered" evidence="1">
    <location>
        <begin position="631"/>
        <end position="667"/>
    </location>
</feature>
<gene>
    <name evidence="4" type="ORF">H9889_02850</name>
</gene>
<feature type="domain" description="Peptidoglycan binding-like" evidence="3">
    <location>
        <begin position="684"/>
        <end position="739"/>
    </location>
</feature>
<comment type="caution">
    <text evidence="4">The sequence shown here is derived from an EMBL/GenBank/DDBJ whole genome shotgun (WGS) entry which is preliminary data.</text>
</comment>
<keyword evidence="2" id="KW-0732">Signal</keyword>
<feature type="compositionally biased region" description="Basic and acidic residues" evidence="1">
    <location>
        <begin position="657"/>
        <end position="667"/>
    </location>
</feature>
<feature type="chain" id="PRO_5039521159" evidence="2">
    <location>
        <begin position="22"/>
        <end position="1037"/>
    </location>
</feature>
<feature type="compositionally biased region" description="Acidic residues" evidence="1">
    <location>
        <begin position="634"/>
        <end position="644"/>
    </location>
</feature>
<dbReference type="SUPFAM" id="SSF47090">
    <property type="entry name" value="PGBD-like"/>
    <property type="match status" value="6"/>
</dbReference>
<protein>
    <submittedName>
        <fullName evidence="4">Peptidoglycan-binding protein</fullName>
    </submittedName>
</protein>
<feature type="domain" description="Peptidoglycan binding-like" evidence="3">
    <location>
        <begin position="322"/>
        <end position="364"/>
    </location>
</feature>
<evidence type="ECO:0000256" key="1">
    <source>
        <dbReference type="SAM" id="MobiDB-lite"/>
    </source>
</evidence>
<accession>A0A9D1Q500</accession>
<feature type="domain" description="Peptidoglycan binding-like" evidence="3">
    <location>
        <begin position="260"/>
        <end position="307"/>
    </location>
</feature>
<dbReference type="AlphaFoldDB" id="A0A9D1Q500"/>
<reference evidence="4" key="1">
    <citation type="journal article" date="2021" name="PeerJ">
        <title>Extensive microbial diversity within the chicken gut microbiome revealed by metagenomics and culture.</title>
        <authorList>
            <person name="Gilroy R."/>
            <person name="Ravi A."/>
            <person name="Getino M."/>
            <person name="Pursley I."/>
            <person name="Horton D.L."/>
            <person name="Alikhan N.F."/>
            <person name="Baker D."/>
            <person name="Gharbi K."/>
            <person name="Hall N."/>
            <person name="Watson M."/>
            <person name="Adriaenssens E.M."/>
            <person name="Foster-Nyarko E."/>
            <person name="Jarju S."/>
            <person name="Secka A."/>
            <person name="Antonio M."/>
            <person name="Oren A."/>
            <person name="Chaudhuri R.R."/>
            <person name="La Ragione R."/>
            <person name="Hildebrand F."/>
            <person name="Pallen M.J."/>
        </authorList>
    </citation>
    <scope>NUCLEOTIDE SEQUENCE</scope>
    <source>
        <strain evidence="4">CHK160-9182</strain>
    </source>
</reference>
<name>A0A9D1Q500_9GAMM</name>
<dbReference type="Gene3D" id="1.10.101.10">
    <property type="entry name" value="PGBD-like superfamily/PGBD"/>
    <property type="match status" value="5"/>
</dbReference>
<reference evidence="4" key="2">
    <citation type="submission" date="2021-04" db="EMBL/GenBank/DDBJ databases">
        <authorList>
            <person name="Gilroy R."/>
        </authorList>
    </citation>
    <scope>NUCLEOTIDE SEQUENCE</scope>
    <source>
        <strain evidence="4">CHK160-9182</strain>
    </source>
</reference>
<evidence type="ECO:0000259" key="3">
    <source>
        <dbReference type="Pfam" id="PF01471"/>
    </source>
</evidence>
<feature type="signal peptide" evidence="2">
    <location>
        <begin position="1"/>
        <end position="21"/>
    </location>
</feature>
<dbReference type="Pfam" id="PF01471">
    <property type="entry name" value="PG_binding_1"/>
    <property type="match status" value="5"/>
</dbReference>
<feature type="compositionally biased region" description="Low complexity" evidence="1">
    <location>
        <begin position="940"/>
        <end position="963"/>
    </location>
</feature>
<evidence type="ECO:0000256" key="2">
    <source>
        <dbReference type="SAM" id="SignalP"/>
    </source>
</evidence>
<sequence>MRKAILKVALSSIFALSLSYADSLTDILKTSQNPDINSLAQYQNDKNLYFKDAYGFTLYDYLAAKTNPEISEWLQTKNIHSGMTPALIQRAQIWLFLLNYPVDNLEGNFTRAFQDNILQYQTDNDLAQIPQITPEWFIVLEHDAIASLLTEIEKTQPSLSEAELQTALLNSITERLPNSVTLNTVINRDNILNATQNKLLFTIESQAANPSAYDTVLAIDFLKQTPDKDSTIEFPKTLEIYFDESSEDIQKITGNPRSQKTLTLQTWLRIAGYFPPPLVIDGMNGANSRNAIKRYQTSIGQPADGIPHVRWEEPLETLIRTKAQQQLKNLELYSRSINGKNDAATRNAIRRFEKSVGLPETGTLAPSVLFHLFNPKFLPENAGNHIAPIQITTVQNSATSPKGSATATTEITIEPAQEPKAYNSQFVAITPIVQKSLTQIIAQQKEAAQQAQIAAEIAAKKAAEDAKKAEFEAKLKALVELKEPLQPFSLTRSEVDHLIINARRSDIFFTQVALHLLKLYDGDIDGSNGPATREAIRRFEKALGQRETGEILPRWQTPLRQIMYRMVQNRLTQDGFYEGDIDGVSGPGTRKAIIAYEKASHTEEVGRLTPALLLTLFNTDLNNNLEETIKPEDIPSDSLEDVTDDGTTPVSAEEDRELQADSNKNEEKYRASVKNLDLSHAKSTEEIALIQLQLAYLGFYTGTIDGLTGPGSTRAITAFQKEFGLPISGKLDKRTEERLETEDINKFQRYLNRTGYMKDATTGTMGPKTRRAVGILKNRYGYNVNEALDIPAYLILIDEEQGTTIAKEYYDKVIKAREEEQAIKDTQSYLIGFGILKGSADGKMGPATERAISSYRSQQGLAKGNKIDDTLLESFKKSSAKQAQTYLQLLGYAVKPDGIFGNNSKKQLNAFLKTQNKGSSDIVTPTILMDLKVAVDNKLANRNTRSNSSNATATPARRTGTAPQLQKGLQEEGVILSSAPATTVNGPLQVIKNNSGAVVGCKVRNITMAADWCSGKRNGSSCRVLYKNGRVLSMNCK</sequence>
<feature type="domain" description="Peptidoglycan binding-like" evidence="3">
    <location>
        <begin position="510"/>
        <end position="550"/>
    </location>
</feature>
<organism evidence="4 5">
    <name type="scientific">Candidatus Ignatzschineria merdigallinarum</name>
    <dbReference type="NCBI Taxonomy" id="2838621"/>
    <lineage>
        <taxon>Bacteria</taxon>
        <taxon>Pseudomonadati</taxon>
        <taxon>Pseudomonadota</taxon>
        <taxon>Gammaproteobacteria</taxon>
        <taxon>Cardiobacteriales</taxon>
        <taxon>Ignatzschineriaceae</taxon>
        <taxon>Ignatzschineria</taxon>
    </lineage>
</organism>
<proteinExistence type="predicted"/>
<dbReference type="InterPro" id="IPR002477">
    <property type="entry name" value="Peptidoglycan-bd-like"/>
</dbReference>
<dbReference type="InterPro" id="IPR036366">
    <property type="entry name" value="PGBDSf"/>
</dbReference>
<feature type="region of interest" description="Disordered" evidence="1">
    <location>
        <begin position="940"/>
        <end position="965"/>
    </location>
</feature>
<feature type="domain" description="Peptidoglycan binding-like" evidence="3">
    <location>
        <begin position="565"/>
        <end position="611"/>
    </location>
</feature>
<evidence type="ECO:0000313" key="4">
    <source>
        <dbReference type="EMBL" id="HIW06249.1"/>
    </source>
</evidence>
<dbReference type="InterPro" id="IPR036365">
    <property type="entry name" value="PGBD-like_sf"/>
</dbReference>
<dbReference type="Proteomes" id="UP000823934">
    <property type="component" value="Unassembled WGS sequence"/>
</dbReference>